<accession>A0A5C6EGI0</accession>
<proteinExistence type="predicted"/>
<feature type="region of interest" description="Disordered" evidence="1">
    <location>
        <begin position="410"/>
        <end position="438"/>
    </location>
</feature>
<feature type="transmembrane region" description="Helical" evidence="2">
    <location>
        <begin position="73"/>
        <end position="91"/>
    </location>
</feature>
<evidence type="ECO:0008006" key="5">
    <source>
        <dbReference type="Google" id="ProtNLM"/>
    </source>
</evidence>
<feature type="transmembrane region" description="Helical" evidence="2">
    <location>
        <begin position="103"/>
        <end position="120"/>
    </location>
</feature>
<feature type="transmembrane region" description="Helical" evidence="2">
    <location>
        <begin position="385"/>
        <end position="406"/>
    </location>
</feature>
<sequence length="438" mass="47749">MVAVFLAYKSKDRMGYALGLMWSMYAWEQLLQQGNSFLLQRSSFINIGLTLLAIGAVLLAYPRGELKYFRFQMPHLTVICLLTLAVASSLWTVSPRDTEEQLITAAPYLFAFVIVCPFLAQNPKAVNDAITVTIYFGALVLVGLLFSNFGVRGVVLAKVAGVEIEGNPLATASYAGIVAICSGFSVYNDRSNKVLMLVKLAIIILALWTVVRSGSRGQMIALVVSTLLMLPLSAKLTVKRSTVIPLLTIAVFCLGAIFAIDYFSLSARWRWESIDGARHGRFQMVARLLEFWADRGPFTWIGGLGSSSSFKIVGFYPHCVPAEVLAELGLVGFGLLGLFVYGVTNRGLSFLKSTSIDPSTRLVIGTLFTMFFFDGLLALKQGSLLGSPFFLCHGISIGLACGTAMMHEKSKRPIQRPARATAAIPSSDRNPSRRGLIQ</sequence>
<feature type="transmembrane region" description="Helical" evidence="2">
    <location>
        <begin position="324"/>
        <end position="341"/>
    </location>
</feature>
<comment type="caution">
    <text evidence="3">The sequence shown here is derived from an EMBL/GenBank/DDBJ whole genome shotgun (WGS) entry which is preliminary data.</text>
</comment>
<dbReference type="Proteomes" id="UP000318288">
    <property type="component" value="Unassembled WGS sequence"/>
</dbReference>
<feature type="transmembrane region" description="Helical" evidence="2">
    <location>
        <begin position="194"/>
        <end position="211"/>
    </location>
</feature>
<dbReference type="AlphaFoldDB" id="A0A5C6EGI0"/>
<reference evidence="3 4" key="1">
    <citation type="submission" date="2019-02" db="EMBL/GenBank/DDBJ databases">
        <title>Deep-cultivation of Planctomycetes and their phenomic and genomic characterization uncovers novel biology.</title>
        <authorList>
            <person name="Wiegand S."/>
            <person name="Jogler M."/>
            <person name="Boedeker C."/>
            <person name="Pinto D."/>
            <person name="Vollmers J."/>
            <person name="Rivas-Marin E."/>
            <person name="Kohn T."/>
            <person name="Peeters S.H."/>
            <person name="Heuer A."/>
            <person name="Rast P."/>
            <person name="Oberbeckmann S."/>
            <person name="Bunk B."/>
            <person name="Jeske O."/>
            <person name="Meyerdierks A."/>
            <person name="Storesund J.E."/>
            <person name="Kallscheuer N."/>
            <person name="Luecker S."/>
            <person name="Lage O.M."/>
            <person name="Pohl T."/>
            <person name="Merkel B.J."/>
            <person name="Hornburger P."/>
            <person name="Mueller R.-W."/>
            <person name="Bruemmer F."/>
            <person name="Labrenz M."/>
            <person name="Spormann A.M."/>
            <person name="Op Den Camp H."/>
            <person name="Overmann J."/>
            <person name="Amann R."/>
            <person name="Jetten M.S.M."/>
            <person name="Mascher T."/>
            <person name="Medema M.H."/>
            <person name="Devos D.P."/>
            <person name="Kaster A.-K."/>
            <person name="Ovreas L."/>
            <person name="Rohde M."/>
            <person name="Galperin M.Y."/>
            <person name="Jogler C."/>
        </authorList>
    </citation>
    <scope>NUCLEOTIDE SEQUENCE [LARGE SCALE GENOMIC DNA]</scope>
    <source>
        <strain evidence="3 4">Poly51</strain>
    </source>
</reference>
<keyword evidence="2" id="KW-0812">Transmembrane</keyword>
<feature type="transmembrane region" description="Helical" evidence="2">
    <location>
        <begin position="169"/>
        <end position="187"/>
    </location>
</feature>
<protein>
    <recommendedName>
        <fullName evidence="5">O-Antigen ligase</fullName>
    </recommendedName>
</protein>
<name>A0A5C6EGI0_9BACT</name>
<evidence type="ECO:0000256" key="2">
    <source>
        <dbReference type="SAM" id="Phobius"/>
    </source>
</evidence>
<dbReference type="InterPro" id="IPR051533">
    <property type="entry name" value="WaaL-like"/>
</dbReference>
<feature type="transmembrane region" description="Helical" evidence="2">
    <location>
        <begin position="246"/>
        <end position="265"/>
    </location>
</feature>
<dbReference type="EMBL" id="SJPW01000007">
    <property type="protein sequence ID" value="TWU47574.1"/>
    <property type="molecule type" value="Genomic_DNA"/>
</dbReference>
<feature type="transmembrane region" description="Helical" evidence="2">
    <location>
        <begin position="132"/>
        <end position="149"/>
    </location>
</feature>
<dbReference type="PANTHER" id="PTHR37422:SF13">
    <property type="entry name" value="LIPOPOLYSACCHARIDE BIOSYNTHESIS PROTEIN PA4999-RELATED"/>
    <property type="match status" value="1"/>
</dbReference>
<keyword evidence="2" id="KW-1133">Transmembrane helix</keyword>
<evidence type="ECO:0000256" key="1">
    <source>
        <dbReference type="SAM" id="MobiDB-lite"/>
    </source>
</evidence>
<evidence type="ECO:0000313" key="3">
    <source>
        <dbReference type="EMBL" id="TWU47574.1"/>
    </source>
</evidence>
<gene>
    <name evidence="3" type="ORF">Poly51_53740</name>
</gene>
<organism evidence="3 4">
    <name type="scientific">Rubripirellula tenax</name>
    <dbReference type="NCBI Taxonomy" id="2528015"/>
    <lineage>
        <taxon>Bacteria</taxon>
        <taxon>Pseudomonadati</taxon>
        <taxon>Planctomycetota</taxon>
        <taxon>Planctomycetia</taxon>
        <taxon>Pirellulales</taxon>
        <taxon>Pirellulaceae</taxon>
        <taxon>Rubripirellula</taxon>
    </lineage>
</organism>
<feature type="transmembrane region" description="Helical" evidence="2">
    <location>
        <begin position="43"/>
        <end position="61"/>
    </location>
</feature>
<feature type="transmembrane region" description="Helical" evidence="2">
    <location>
        <begin position="362"/>
        <end position="379"/>
    </location>
</feature>
<dbReference type="PANTHER" id="PTHR37422">
    <property type="entry name" value="TEICHURONIC ACID BIOSYNTHESIS PROTEIN TUAE"/>
    <property type="match status" value="1"/>
</dbReference>
<evidence type="ECO:0000313" key="4">
    <source>
        <dbReference type="Proteomes" id="UP000318288"/>
    </source>
</evidence>
<feature type="transmembrane region" description="Helical" evidence="2">
    <location>
        <begin position="217"/>
        <end position="234"/>
    </location>
</feature>
<keyword evidence="2" id="KW-0472">Membrane</keyword>
<keyword evidence="4" id="KW-1185">Reference proteome</keyword>